<proteinExistence type="predicted"/>
<name>A0A8D8KEB6_CULPI</name>
<accession>A0A8D8KEB6</accession>
<dbReference type="EMBL" id="HBUE01143487">
    <property type="protein sequence ID" value="CAG6501916.1"/>
    <property type="molecule type" value="Transcribed_RNA"/>
</dbReference>
<sequence>MAFFRGAVVFLGGAERWRILAKSVSTSSAERRSAGLVVRASEHGVQSCWERRSRRSGRSTFLSSLDSRRPVPRMRLILSRLVMMLADSWFRSSSIVEIVKK</sequence>
<dbReference type="AlphaFoldDB" id="A0A8D8KEB6"/>
<dbReference type="EMBL" id="HBUE01209634">
    <property type="protein sequence ID" value="CAG6533777.1"/>
    <property type="molecule type" value="Transcribed_RNA"/>
</dbReference>
<protein>
    <submittedName>
        <fullName evidence="1">(northern house mosquito) hypothetical protein</fullName>
    </submittedName>
</protein>
<reference evidence="1" key="1">
    <citation type="submission" date="2021-05" db="EMBL/GenBank/DDBJ databases">
        <authorList>
            <person name="Alioto T."/>
            <person name="Alioto T."/>
            <person name="Gomez Garrido J."/>
        </authorList>
    </citation>
    <scope>NUCLEOTIDE SEQUENCE</scope>
</reference>
<evidence type="ECO:0000313" key="1">
    <source>
        <dbReference type="EMBL" id="CAG6585676.1"/>
    </source>
</evidence>
<organism evidence="1">
    <name type="scientific">Culex pipiens</name>
    <name type="common">House mosquito</name>
    <dbReference type="NCBI Taxonomy" id="7175"/>
    <lineage>
        <taxon>Eukaryota</taxon>
        <taxon>Metazoa</taxon>
        <taxon>Ecdysozoa</taxon>
        <taxon>Arthropoda</taxon>
        <taxon>Hexapoda</taxon>
        <taxon>Insecta</taxon>
        <taxon>Pterygota</taxon>
        <taxon>Neoptera</taxon>
        <taxon>Endopterygota</taxon>
        <taxon>Diptera</taxon>
        <taxon>Nematocera</taxon>
        <taxon>Culicoidea</taxon>
        <taxon>Culicidae</taxon>
        <taxon>Culicinae</taxon>
        <taxon>Culicini</taxon>
        <taxon>Culex</taxon>
        <taxon>Culex</taxon>
    </lineage>
</organism>
<dbReference type="EMBL" id="HBUE01316039">
    <property type="protein sequence ID" value="CAG6585676.1"/>
    <property type="molecule type" value="Transcribed_RNA"/>
</dbReference>